<evidence type="ECO:0000256" key="4">
    <source>
        <dbReference type="ARBA" id="ARBA00022448"/>
    </source>
</evidence>
<protein>
    <recommendedName>
        <fullName evidence="3">Biopolymer transport protein ExbB</fullName>
    </recommendedName>
</protein>
<dbReference type="Pfam" id="PF01618">
    <property type="entry name" value="MotA_ExbB"/>
    <property type="match status" value="1"/>
</dbReference>
<evidence type="ECO:0000313" key="16">
    <source>
        <dbReference type="EMBL" id="XBS69280.1"/>
    </source>
</evidence>
<comment type="function">
    <text evidence="11">Involved in the TonB-dependent energy-dependent transport of various receptor-bound substrates. Protects ExbD from proteolytic degradation and functionally stabilizes TonB.</text>
</comment>
<dbReference type="PANTHER" id="PTHR30625">
    <property type="entry name" value="PROTEIN TOLQ"/>
    <property type="match status" value="1"/>
</dbReference>
<dbReference type="NCBIfam" id="TIGR02797">
    <property type="entry name" value="exbB"/>
    <property type="match status" value="1"/>
</dbReference>
<keyword evidence="9 14" id="KW-1133">Transmembrane helix</keyword>
<evidence type="ECO:0000256" key="2">
    <source>
        <dbReference type="ARBA" id="ARBA00011471"/>
    </source>
</evidence>
<reference evidence="16" key="1">
    <citation type="submission" date="2024-06" db="EMBL/GenBank/DDBJ databases">
        <authorList>
            <person name="Coelho C."/>
            <person name="Bento M."/>
            <person name="Garcia E."/>
            <person name="Camelo A."/>
            <person name="Brandao I."/>
            <person name="Espirito Santo C."/>
            <person name="Trovao J."/>
            <person name="Verissimo A."/>
            <person name="Costa J."/>
            <person name="Tiago I."/>
        </authorList>
    </citation>
    <scope>NUCLEOTIDE SEQUENCE</scope>
    <source>
        <strain evidence="16">KWT182</strain>
    </source>
</reference>
<dbReference type="GO" id="GO:0005886">
    <property type="term" value="C:plasma membrane"/>
    <property type="evidence" value="ECO:0007669"/>
    <property type="project" value="UniProtKB-SubCell"/>
</dbReference>
<feature type="region of interest" description="Disordered" evidence="13">
    <location>
        <begin position="48"/>
        <end position="83"/>
    </location>
</feature>
<evidence type="ECO:0000256" key="5">
    <source>
        <dbReference type="ARBA" id="ARBA00022475"/>
    </source>
</evidence>
<feature type="transmembrane region" description="Helical" evidence="14">
    <location>
        <begin position="219"/>
        <end position="244"/>
    </location>
</feature>
<evidence type="ECO:0000256" key="3">
    <source>
        <dbReference type="ARBA" id="ARBA00022093"/>
    </source>
</evidence>
<dbReference type="InterPro" id="IPR050790">
    <property type="entry name" value="ExbB/TolQ_transport"/>
</dbReference>
<dbReference type="EMBL" id="CP157947">
    <property type="protein sequence ID" value="XBS69280.1"/>
    <property type="molecule type" value="Genomic_DNA"/>
</dbReference>
<evidence type="ECO:0000256" key="11">
    <source>
        <dbReference type="ARBA" id="ARBA00024816"/>
    </source>
</evidence>
<name>A0AAU7Q8I8_9GAMM</name>
<comment type="subcellular location">
    <subcellularLocation>
        <location evidence="1">Cell inner membrane</location>
        <topology evidence="1">Multi-pass membrane protein</topology>
    </subcellularLocation>
    <subcellularLocation>
        <location evidence="12">Membrane</location>
        <topology evidence="12">Multi-pass membrane protein</topology>
    </subcellularLocation>
</comment>
<keyword evidence="8 12" id="KW-0653">Protein transport</keyword>
<evidence type="ECO:0000256" key="9">
    <source>
        <dbReference type="ARBA" id="ARBA00022989"/>
    </source>
</evidence>
<evidence type="ECO:0000256" key="12">
    <source>
        <dbReference type="RuleBase" id="RU004057"/>
    </source>
</evidence>
<evidence type="ECO:0000259" key="15">
    <source>
        <dbReference type="Pfam" id="PF01618"/>
    </source>
</evidence>
<dbReference type="PANTHER" id="PTHR30625:SF16">
    <property type="entry name" value="BIOPOLYMER TRANSPORT PROTEIN EXBB"/>
    <property type="match status" value="1"/>
</dbReference>
<evidence type="ECO:0000256" key="10">
    <source>
        <dbReference type="ARBA" id="ARBA00023136"/>
    </source>
</evidence>
<sequence>MKTVVMTIIQDLFLQARRCAGPLPAILRGLAAASLFLCALSAAAPPQDATQPAQTQSMQQTASPDAASRQSSQQEQVLPATTGADMASTQPFAQMDLSVWGMYQHADVVVKTVMVGLLAASVITWALFFGKGIELMAAKRRLRRELGILTNVRTLDEAIEVAAAFPSAGISSGLVTEVQNELDLSAGSHDSAGIKERAAFRLERRVAASGRAMGKGNGFLATIGAISPFIGLFGTVWGIMNSFIGIAHTQTTNLAVVAPGIAEALLATAIGLFAAIPAVVIYNIFARTIAGYKSMVGDSAAQILLLLGRSLDLAANVGDREQKPLPSCG</sequence>
<feature type="transmembrane region" description="Helical" evidence="14">
    <location>
        <begin position="25"/>
        <end position="44"/>
    </location>
</feature>
<gene>
    <name evidence="16" type="primary">exbB</name>
    <name evidence="16" type="ORF">ABK905_22950</name>
</gene>
<feature type="domain" description="MotA/TolQ/ExbB proton channel" evidence="15">
    <location>
        <begin position="193"/>
        <end position="290"/>
    </location>
</feature>
<feature type="transmembrane region" description="Helical" evidence="14">
    <location>
        <begin position="108"/>
        <end position="130"/>
    </location>
</feature>
<dbReference type="GO" id="GO:0022857">
    <property type="term" value="F:transmembrane transporter activity"/>
    <property type="evidence" value="ECO:0007669"/>
    <property type="project" value="InterPro"/>
</dbReference>
<dbReference type="InterPro" id="IPR014164">
    <property type="entry name" value="TonB_ExbB_1"/>
</dbReference>
<evidence type="ECO:0000256" key="13">
    <source>
        <dbReference type="SAM" id="MobiDB-lite"/>
    </source>
</evidence>
<keyword evidence="5" id="KW-1003">Cell membrane</keyword>
<dbReference type="GO" id="GO:0017038">
    <property type="term" value="P:protein import"/>
    <property type="evidence" value="ECO:0007669"/>
    <property type="project" value="TreeGrafter"/>
</dbReference>
<accession>A0AAU7Q8I8</accession>
<evidence type="ECO:0000256" key="1">
    <source>
        <dbReference type="ARBA" id="ARBA00004429"/>
    </source>
</evidence>
<evidence type="ECO:0000256" key="14">
    <source>
        <dbReference type="SAM" id="Phobius"/>
    </source>
</evidence>
<keyword evidence="6" id="KW-0997">Cell inner membrane</keyword>
<keyword evidence="4 12" id="KW-0813">Transport</keyword>
<evidence type="ECO:0000256" key="7">
    <source>
        <dbReference type="ARBA" id="ARBA00022692"/>
    </source>
</evidence>
<keyword evidence="10 14" id="KW-0472">Membrane</keyword>
<feature type="transmembrane region" description="Helical" evidence="14">
    <location>
        <begin position="264"/>
        <end position="285"/>
    </location>
</feature>
<evidence type="ECO:0000256" key="8">
    <source>
        <dbReference type="ARBA" id="ARBA00022927"/>
    </source>
</evidence>
<keyword evidence="7 14" id="KW-0812">Transmembrane</keyword>
<comment type="subunit">
    <text evidence="2">The accessory proteins ExbB and ExbD seem to form a complex with TonB.</text>
</comment>
<evidence type="ECO:0000256" key="6">
    <source>
        <dbReference type="ARBA" id="ARBA00022519"/>
    </source>
</evidence>
<organism evidence="16">
    <name type="scientific">Acerihabitans sp. KWT182</name>
    <dbReference type="NCBI Taxonomy" id="3157919"/>
    <lineage>
        <taxon>Bacteria</taxon>
        <taxon>Pseudomonadati</taxon>
        <taxon>Pseudomonadota</taxon>
        <taxon>Gammaproteobacteria</taxon>
        <taxon>Enterobacterales</taxon>
        <taxon>Pectobacteriaceae</taxon>
        <taxon>Acerihabitans</taxon>
    </lineage>
</organism>
<dbReference type="AlphaFoldDB" id="A0AAU7Q8I8"/>
<feature type="compositionally biased region" description="Polar residues" evidence="13">
    <location>
        <begin position="57"/>
        <end position="76"/>
    </location>
</feature>
<proteinExistence type="inferred from homology"/>
<dbReference type="InterPro" id="IPR002898">
    <property type="entry name" value="MotA_ExbB_proton_chnl"/>
</dbReference>
<comment type="similarity">
    <text evidence="12">Belongs to the exbB/tolQ family.</text>
</comment>